<keyword evidence="2" id="KW-1185">Reference proteome</keyword>
<dbReference type="SUPFAM" id="SSF54637">
    <property type="entry name" value="Thioesterase/thiol ester dehydrase-isomerase"/>
    <property type="match status" value="1"/>
</dbReference>
<name>A0ABP4VWJ2_9ACTN</name>
<comment type="caution">
    <text evidence="1">The sequence shown here is derived from an EMBL/GenBank/DDBJ whole genome shotgun (WGS) entry which is preliminary data.</text>
</comment>
<dbReference type="InterPro" id="IPR029069">
    <property type="entry name" value="HotDog_dom_sf"/>
</dbReference>
<accession>A0ABP4VWJ2</accession>
<gene>
    <name evidence="1" type="ORF">GCM10009681_08740</name>
</gene>
<dbReference type="Gene3D" id="3.10.129.10">
    <property type="entry name" value="Hotdog Thioesterase"/>
    <property type="match status" value="1"/>
</dbReference>
<organism evidence="1 2">
    <name type="scientific">Luedemannella helvata</name>
    <dbReference type="NCBI Taxonomy" id="349315"/>
    <lineage>
        <taxon>Bacteria</taxon>
        <taxon>Bacillati</taxon>
        <taxon>Actinomycetota</taxon>
        <taxon>Actinomycetes</taxon>
        <taxon>Micromonosporales</taxon>
        <taxon>Micromonosporaceae</taxon>
        <taxon>Luedemannella</taxon>
    </lineage>
</organism>
<sequence>MSIPLTTFDEINTGHVNGPVPWRLTAAQVDAALCEYDQWRPPFVGSDEQGRRIIPPCVSVGPAVAASPFRFRGIAAGVELHNHGHLYQDRDYAIDLYVDEKYEKRGRQYIWFRATFSDEARTAHEYRWLQVLSPVANRDISSELTLADVRDVQVDQLNEFPYVPPVPVVRGPDWQLTEASPAVRAGYLPDKPEPGTQLLPRSVRFTWTRARDYAEWRRLRTGEPPSSAAWSVHSHSGAAREIGLDAANISGANIAPYLTDLVLDAFGDRWLLAGSLSVKFLKPLGLTDYFVASGSVESTTPEATTVTLTGQNQAGETVLVGSATVARR</sequence>
<dbReference type="RefSeq" id="WP_344077065.1">
    <property type="nucleotide sequence ID" value="NZ_BAAALS010000003.1"/>
</dbReference>
<reference evidence="2" key="1">
    <citation type="journal article" date="2019" name="Int. J. Syst. Evol. Microbiol.">
        <title>The Global Catalogue of Microorganisms (GCM) 10K type strain sequencing project: providing services to taxonomists for standard genome sequencing and annotation.</title>
        <authorList>
            <consortium name="The Broad Institute Genomics Platform"/>
            <consortium name="The Broad Institute Genome Sequencing Center for Infectious Disease"/>
            <person name="Wu L."/>
            <person name="Ma J."/>
        </authorList>
    </citation>
    <scope>NUCLEOTIDE SEQUENCE [LARGE SCALE GENOMIC DNA]</scope>
    <source>
        <strain evidence="2">JCM 13249</strain>
    </source>
</reference>
<protein>
    <submittedName>
        <fullName evidence="1">Uncharacterized protein</fullName>
    </submittedName>
</protein>
<proteinExistence type="predicted"/>
<dbReference type="Proteomes" id="UP001500655">
    <property type="component" value="Unassembled WGS sequence"/>
</dbReference>
<evidence type="ECO:0000313" key="1">
    <source>
        <dbReference type="EMBL" id="GAA1740120.1"/>
    </source>
</evidence>
<evidence type="ECO:0000313" key="2">
    <source>
        <dbReference type="Proteomes" id="UP001500655"/>
    </source>
</evidence>
<dbReference type="EMBL" id="BAAALS010000003">
    <property type="protein sequence ID" value="GAA1740120.1"/>
    <property type="molecule type" value="Genomic_DNA"/>
</dbReference>